<dbReference type="EMBL" id="AJLS01000036">
    <property type="protein sequence ID" value="EKN70653.1"/>
    <property type="molecule type" value="Genomic_DNA"/>
</dbReference>
<reference evidence="2 3" key="1">
    <citation type="journal article" date="2012" name="Front. Microbiol.">
        <title>Redundancy and modularity in membrane-associated dissimilatory nitrate reduction in Bacillus.</title>
        <authorList>
            <person name="Heylen K."/>
            <person name="Keltjens J."/>
        </authorList>
    </citation>
    <scope>NUCLEOTIDE SEQUENCE [LARGE SCALE GENOMIC DNA]</scope>
    <source>
        <strain evidence="3">LMG 21833T</strain>
    </source>
</reference>
<evidence type="ECO:0000313" key="2">
    <source>
        <dbReference type="EMBL" id="EKN70653.1"/>
    </source>
</evidence>
<gene>
    <name evidence="2" type="ORF">BABA_04399</name>
</gene>
<feature type="domain" description="Rhodanese" evidence="1">
    <location>
        <begin position="141"/>
        <end position="231"/>
    </location>
</feature>
<feature type="domain" description="Rhodanese" evidence="1">
    <location>
        <begin position="398"/>
        <end position="487"/>
    </location>
</feature>
<dbReference type="AlphaFoldDB" id="K6DR21"/>
<evidence type="ECO:0000313" key="3">
    <source>
        <dbReference type="Proteomes" id="UP000006316"/>
    </source>
</evidence>
<proteinExistence type="predicted"/>
<dbReference type="SUPFAM" id="SSF52821">
    <property type="entry name" value="Rhodanese/Cell cycle control phosphatase"/>
    <property type="match status" value="4"/>
</dbReference>
<dbReference type="PROSITE" id="PS50206">
    <property type="entry name" value="RHODANESE_3"/>
    <property type="match status" value="4"/>
</dbReference>
<keyword evidence="3" id="KW-1185">Reference proteome</keyword>
<dbReference type="STRING" id="1117379.BABA_04399"/>
<dbReference type="GO" id="GO:0004792">
    <property type="term" value="F:thiosulfate-cyanide sulfurtransferase activity"/>
    <property type="evidence" value="ECO:0007669"/>
    <property type="project" value="TreeGrafter"/>
</dbReference>
<accession>K6DR21</accession>
<organism evidence="2 3">
    <name type="scientific">Neobacillus bataviensis LMG 21833</name>
    <dbReference type="NCBI Taxonomy" id="1117379"/>
    <lineage>
        <taxon>Bacteria</taxon>
        <taxon>Bacillati</taxon>
        <taxon>Bacillota</taxon>
        <taxon>Bacilli</taxon>
        <taxon>Bacillales</taxon>
        <taxon>Bacillaceae</taxon>
        <taxon>Neobacillus</taxon>
    </lineage>
</organism>
<dbReference type="SMART" id="SM00450">
    <property type="entry name" value="RHOD"/>
    <property type="match status" value="4"/>
</dbReference>
<dbReference type="PATRIC" id="fig|1117379.3.peg.909"/>
<evidence type="ECO:0000259" key="1">
    <source>
        <dbReference type="PROSITE" id="PS50206"/>
    </source>
</evidence>
<dbReference type="Pfam" id="PF00581">
    <property type="entry name" value="Rhodanese"/>
    <property type="match status" value="4"/>
</dbReference>
<dbReference type="CDD" id="cd00158">
    <property type="entry name" value="RHOD"/>
    <property type="match status" value="1"/>
</dbReference>
<dbReference type="RefSeq" id="WP_007083915.1">
    <property type="nucleotide sequence ID" value="NZ_AJLS01000036.1"/>
</dbReference>
<dbReference type="OrthoDB" id="9800872at2"/>
<name>K6DR21_9BACI</name>
<sequence length="545" mass="62008">MMNKVTQDMVLKLIKSKDILYSLIDVRERTEYNKKQILFAINIPKSQVEFRISKLVPVKDTQIILYDNDESRSTLVAKTLGELGYTNVDILKGGLNQWEGHNEYLINGVNVPSKAFAEIVYEEEHVPDIEAHKLYERMQKGENDFTVIEIRPREEVNITGSIPGAINITGVDIIHSIHDYVDNEKDLIITCAGRTRGIIGTQILRKMGFQNVYNLRNGTMGWLLANQELDDNIPLVKLSCKSNSSKLDSFINQVIDENNIELISLDCYQDLRNASDHQTLFEIDVRTPLEYEEGHIPGTYKLPGGQVIQATDDHIGVRNGNIVLISNSRHRAVITAYWLKESGYPKVMVLDGGIELWKNSNLPIEKGEVQDDVPLGYNTSYKKGNRIVASELKERLESDSKLIVIDIDTSKGYQKGHIPNSLWLSRSWLEFNIREVAKESDMVILTDRNGYSSTLSAKTLKELGYEDVYVLEGGKKAWSEAGYTFENGKKGIIKEPDDIAYHPYEISEKAMIDYLEWEIGLEEQFKPLRAIYHPLQDFGGIMNKK</sequence>
<dbReference type="Gene3D" id="3.40.250.10">
    <property type="entry name" value="Rhodanese-like domain"/>
    <property type="match status" value="4"/>
</dbReference>
<dbReference type="Proteomes" id="UP000006316">
    <property type="component" value="Unassembled WGS sequence"/>
</dbReference>
<dbReference type="PANTHER" id="PTHR44086">
    <property type="entry name" value="THIOSULFATE SULFURTRANSFERASE RDL2, MITOCHONDRIAL-RELATED"/>
    <property type="match status" value="1"/>
</dbReference>
<dbReference type="InterPro" id="IPR001763">
    <property type="entry name" value="Rhodanese-like_dom"/>
</dbReference>
<dbReference type="PANTHER" id="PTHR44086:SF10">
    <property type="entry name" value="THIOSULFATE SULFURTRANSFERASE_RHODANESE-LIKE DOMAIN-CONTAINING PROTEIN 3"/>
    <property type="match status" value="1"/>
</dbReference>
<feature type="domain" description="Rhodanese" evidence="1">
    <location>
        <begin position="23"/>
        <end position="107"/>
    </location>
</feature>
<protein>
    <submittedName>
        <fullName evidence="2">Rhodanese-like protein</fullName>
    </submittedName>
</protein>
<dbReference type="InterPro" id="IPR036873">
    <property type="entry name" value="Rhodanese-like_dom_sf"/>
</dbReference>
<dbReference type="eggNOG" id="COG2897">
    <property type="taxonomic scope" value="Bacteria"/>
</dbReference>
<comment type="caution">
    <text evidence="2">The sequence shown here is derived from an EMBL/GenBank/DDBJ whole genome shotgun (WGS) entry which is preliminary data.</text>
</comment>
<feature type="domain" description="Rhodanese" evidence="1">
    <location>
        <begin position="283"/>
        <end position="366"/>
    </location>
</feature>